<dbReference type="GO" id="GO:0004519">
    <property type="term" value="F:endonuclease activity"/>
    <property type="evidence" value="ECO:0007669"/>
    <property type="project" value="UniProtKB-KW"/>
</dbReference>
<feature type="domain" description="Smr" evidence="8">
    <location>
        <begin position="97"/>
        <end position="172"/>
    </location>
</feature>
<evidence type="ECO:0000256" key="3">
    <source>
        <dbReference type="ARBA" id="ARBA00022759"/>
    </source>
</evidence>
<protein>
    <recommendedName>
        <fullName evidence="6">Ribosome rescue factor SmrB</fullName>
        <ecNumber evidence="6">3.1.-.-</ecNumber>
    </recommendedName>
</protein>
<organism evidence="9 10">
    <name type="scientific">Salinivibrio costicola</name>
    <name type="common">Vibrio costicola</name>
    <dbReference type="NCBI Taxonomy" id="51367"/>
    <lineage>
        <taxon>Bacteria</taxon>
        <taxon>Pseudomonadati</taxon>
        <taxon>Pseudomonadota</taxon>
        <taxon>Gammaproteobacteria</taxon>
        <taxon>Vibrionales</taxon>
        <taxon>Vibrionaceae</taxon>
        <taxon>Salinivibrio</taxon>
    </lineage>
</organism>
<keyword evidence="4 6" id="KW-0378">Hydrolase</keyword>
<dbReference type="SMART" id="SM00463">
    <property type="entry name" value="SMR"/>
    <property type="match status" value="1"/>
</dbReference>
<evidence type="ECO:0000256" key="4">
    <source>
        <dbReference type="ARBA" id="ARBA00022801"/>
    </source>
</evidence>
<keyword evidence="10" id="KW-1185">Reference proteome</keyword>
<dbReference type="PANTHER" id="PTHR35562:SF1">
    <property type="entry name" value="UPF0115 PROTEIN YFCN"/>
    <property type="match status" value="1"/>
</dbReference>
<evidence type="ECO:0000313" key="9">
    <source>
        <dbReference type="EMBL" id="QIR06677.1"/>
    </source>
</evidence>
<dbReference type="HAMAP" id="MF_01042">
    <property type="entry name" value="SmrB"/>
    <property type="match status" value="1"/>
</dbReference>
<keyword evidence="1 6" id="KW-0540">Nuclease</keyword>
<dbReference type="Proteomes" id="UP000501408">
    <property type="component" value="Chromosome 1"/>
</dbReference>
<keyword evidence="2 6" id="KW-0699">rRNA-binding</keyword>
<evidence type="ECO:0000259" key="8">
    <source>
        <dbReference type="PROSITE" id="PS50828"/>
    </source>
</evidence>
<sequence>MSKKPSITEEDFALFRDAVKGAKKLEQDTINPPQRQTSKPRKQQRFEQQSRDHAFYFSDEFEPLLSESGPMQYARQGVSKYEVKRLRRGVYVPDIYLDLHGMTQMEAKRELGAMLAACVKDGVQCASVMHGIGKGILKEKIPLWLAQHPDVLAFHQAPLEFGGNGALLVLIDVSDR</sequence>
<comment type="function">
    <text evidence="6">Acts as a ribosome collision sensor. Detects stalled/collided disomes (pairs of ribosomes where the leading ribosome is stalled and a second ribosome has collided with it) and endonucleolytically cleaves mRNA at the 5' boundary of the stalled ribosome. Stalled/collided disomes form a new interface (primarily via the 30S subunits) that binds SmrB. Cleaved mRNA becomes available for tmRNA ligation, leading to ribosomal subunit dissociation and rescue of stalled ribosomes.</text>
</comment>
<comment type="subunit">
    <text evidence="6">Associates with collided ribosomes, but not with correctly translating polysomes.</text>
</comment>
<keyword evidence="3 6" id="KW-0255">Endonuclease</keyword>
<dbReference type="InterPro" id="IPR036063">
    <property type="entry name" value="Smr_dom_sf"/>
</dbReference>
<evidence type="ECO:0000256" key="1">
    <source>
        <dbReference type="ARBA" id="ARBA00022722"/>
    </source>
</evidence>
<evidence type="ECO:0000256" key="5">
    <source>
        <dbReference type="ARBA" id="ARBA00022884"/>
    </source>
</evidence>
<gene>
    <name evidence="6 9" type="primary">smrB</name>
    <name evidence="9" type="ORF">HBA18_10045</name>
</gene>
<evidence type="ECO:0000256" key="7">
    <source>
        <dbReference type="SAM" id="MobiDB-lite"/>
    </source>
</evidence>
<dbReference type="EMBL" id="CP050266">
    <property type="protein sequence ID" value="QIR06677.1"/>
    <property type="molecule type" value="Genomic_DNA"/>
</dbReference>
<dbReference type="InterPro" id="IPR022990">
    <property type="entry name" value="SmrB-like"/>
</dbReference>
<dbReference type="SUPFAM" id="SSF160443">
    <property type="entry name" value="SMR domain-like"/>
    <property type="match status" value="1"/>
</dbReference>
<dbReference type="Pfam" id="PF01713">
    <property type="entry name" value="Smr"/>
    <property type="match status" value="1"/>
</dbReference>
<accession>A0ABX6K665</accession>
<name>A0ABX6K665_SALCS</name>
<dbReference type="EC" id="3.1.-.-" evidence="6"/>
<feature type="compositionally biased region" description="Polar residues" evidence="7">
    <location>
        <begin position="28"/>
        <end position="37"/>
    </location>
</feature>
<proteinExistence type="inferred from homology"/>
<dbReference type="NCBIfam" id="NF003432">
    <property type="entry name" value="PRK04946.1"/>
    <property type="match status" value="1"/>
</dbReference>
<evidence type="ECO:0000256" key="2">
    <source>
        <dbReference type="ARBA" id="ARBA00022730"/>
    </source>
</evidence>
<dbReference type="RefSeq" id="WP_069587210.1">
    <property type="nucleotide sequence ID" value="NZ_CP050266.1"/>
</dbReference>
<dbReference type="PROSITE" id="PS50828">
    <property type="entry name" value="SMR"/>
    <property type="match status" value="1"/>
</dbReference>
<reference evidence="9 10" key="1">
    <citation type="submission" date="2020-03" db="EMBL/GenBank/DDBJ databases">
        <title>Genome mining reveals the biosynthetic pathways of PHA and ectoines of the halophilic strain Salinivibrio costicola M318 isolated from fermented shrimp paste.</title>
        <authorList>
            <person name="Doan T.V."/>
            <person name="Tran L.T."/>
            <person name="Trieu T.A."/>
            <person name="Nguyen Q.V."/>
            <person name="Quach T.N."/>
            <person name="Phi T.Q."/>
            <person name="Kumar S."/>
        </authorList>
    </citation>
    <scope>NUCLEOTIDE SEQUENCE [LARGE SCALE GENOMIC DNA]</scope>
    <source>
        <strain evidence="9 10">M318</strain>
    </source>
</reference>
<comment type="similarity">
    <text evidence="6">Belongs to the SmrB family.</text>
</comment>
<dbReference type="PANTHER" id="PTHR35562">
    <property type="entry name" value="DNA ENDONUCLEASE SMRA-RELATED"/>
    <property type="match status" value="1"/>
</dbReference>
<dbReference type="Gene3D" id="3.30.1370.110">
    <property type="match status" value="1"/>
</dbReference>
<dbReference type="InterPro" id="IPR002625">
    <property type="entry name" value="Smr_dom"/>
</dbReference>
<evidence type="ECO:0000256" key="6">
    <source>
        <dbReference type="HAMAP-Rule" id="MF_01042"/>
    </source>
</evidence>
<feature type="region of interest" description="Disordered" evidence="7">
    <location>
        <begin position="23"/>
        <end position="49"/>
    </location>
</feature>
<keyword evidence="5 6" id="KW-0694">RNA-binding</keyword>
<evidence type="ECO:0000313" key="10">
    <source>
        <dbReference type="Proteomes" id="UP000501408"/>
    </source>
</evidence>